<keyword evidence="4 5" id="KW-0472">Membrane</keyword>
<dbReference type="PANTHER" id="PTHR12483:SF27">
    <property type="entry name" value="COPPER TRANSPORT PROTEIN CTR1"/>
    <property type="match status" value="1"/>
</dbReference>
<keyword evidence="3 5" id="KW-1133">Transmembrane helix</keyword>
<dbReference type="EMBL" id="KV878594">
    <property type="protein sequence ID" value="OJJ54584.1"/>
    <property type="molecule type" value="Genomic_DNA"/>
</dbReference>
<keyword evidence="2 5" id="KW-0812">Transmembrane</keyword>
<dbReference type="AlphaFoldDB" id="A0A1L9T569"/>
<protein>
    <recommendedName>
        <fullName evidence="5">Copper transport protein</fullName>
    </recommendedName>
</protein>
<dbReference type="VEuPathDB" id="FungiDB:ASPSYDRAFT_49704"/>
<gene>
    <name evidence="7" type="ORF">ASPSYDRAFT_49704</name>
</gene>
<comment type="subcellular location">
    <subcellularLocation>
        <location evidence="1 5">Membrane</location>
        <topology evidence="1 5">Multi-pass membrane protein</topology>
    </subcellularLocation>
</comment>
<evidence type="ECO:0000313" key="7">
    <source>
        <dbReference type="EMBL" id="OJJ54584.1"/>
    </source>
</evidence>
<feature type="compositionally biased region" description="Basic and acidic residues" evidence="6">
    <location>
        <begin position="96"/>
        <end position="106"/>
    </location>
</feature>
<dbReference type="RefSeq" id="XP_040698390.1">
    <property type="nucleotide sequence ID" value="XM_040847896.1"/>
</dbReference>
<evidence type="ECO:0000256" key="3">
    <source>
        <dbReference type="ARBA" id="ARBA00022989"/>
    </source>
</evidence>
<keyword evidence="5" id="KW-0406">Ion transport</keyword>
<evidence type="ECO:0000256" key="2">
    <source>
        <dbReference type="ARBA" id="ARBA00022692"/>
    </source>
</evidence>
<comment type="similarity">
    <text evidence="5">Belongs to the copper transporter (Ctr) (TC 1.A.56) family. SLC31A subfamily.</text>
</comment>
<keyword evidence="8" id="KW-1185">Reference proteome</keyword>
<evidence type="ECO:0000256" key="4">
    <source>
        <dbReference type="ARBA" id="ARBA00023136"/>
    </source>
</evidence>
<dbReference type="Proteomes" id="UP000184356">
    <property type="component" value="Unassembled WGS sequence"/>
</dbReference>
<dbReference type="InterPro" id="IPR007274">
    <property type="entry name" value="Cop_transporter"/>
</dbReference>
<dbReference type="STRING" id="1036612.A0A1L9T569"/>
<dbReference type="OrthoDB" id="73901at2759"/>
<keyword evidence="5" id="KW-0813">Transport</keyword>
<proteinExistence type="inferred from homology"/>
<dbReference type="PANTHER" id="PTHR12483">
    <property type="entry name" value="SOLUTE CARRIER FAMILY 31 COPPER TRANSPORTERS"/>
    <property type="match status" value="1"/>
</dbReference>
<reference evidence="8" key="1">
    <citation type="journal article" date="2017" name="Genome Biol.">
        <title>Comparative genomics reveals high biological diversity and specific adaptations in the industrially and medically important fungal genus Aspergillus.</title>
        <authorList>
            <person name="de Vries R.P."/>
            <person name="Riley R."/>
            <person name="Wiebenga A."/>
            <person name="Aguilar-Osorio G."/>
            <person name="Amillis S."/>
            <person name="Uchima C.A."/>
            <person name="Anderluh G."/>
            <person name="Asadollahi M."/>
            <person name="Askin M."/>
            <person name="Barry K."/>
            <person name="Battaglia E."/>
            <person name="Bayram O."/>
            <person name="Benocci T."/>
            <person name="Braus-Stromeyer S.A."/>
            <person name="Caldana C."/>
            <person name="Canovas D."/>
            <person name="Cerqueira G.C."/>
            <person name="Chen F."/>
            <person name="Chen W."/>
            <person name="Choi C."/>
            <person name="Clum A."/>
            <person name="Dos Santos R.A."/>
            <person name="Damasio A.R."/>
            <person name="Diallinas G."/>
            <person name="Emri T."/>
            <person name="Fekete E."/>
            <person name="Flipphi M."/>
            <person name="Freyberg S."/>
            <person name="Gallo A."/>
            <person name="Gournas C."/>
            <person name="Habgood R."/>
            <person name="Hainaut M."/>
            <person name="Harispe M.L."/>
            <person name="Henrissat B."/>
            <person name="Hilden K.S."/>
            <person name="Hope R."/>
            <person name="Hossain A."/>
            <person name="Karabika E."/>
            <person name="Karaffa L."/>
            <person name="Karanyi Z."/>
            <person name="Krasevec N."/>
            <person name="Kuo A."/>
            <person name="Kusch H."/>
            <person name="LaButti K."/>
            <person name="Lagendijk E.L."/>
            <person name="Lapidus A."/>
            <person name="Levasseur A."/>
            <person name="Lindquist E."/>
            <person name="Lipzen A."/>
            <person name="Logrieco A.F."/>
            <person name="MacCabe A."/>
            <person name="Maekelae M.R."/>
            <person name="Malavazi I."/>
            <person name="Melin P."/>
            <person name="Meyer V."/>
            <person name="Mielnichuk N."/>
            <person name="Miskei M."/>
            <person name="Molnar A.P."/>
            <person name="Mule G."/>
            <person name="Ngan C.Y."/>
            <person name="Orejas M."/>
            <person name="Orosz E."/>
            <person name="Ouedraogo J.P."/>
            <person name="Overkamp K.M."/>
            <person name="Park H.-S."/>
            <person name="Perrone G."/>
            <person name="Piumi F."/>
            <person name="Punt P.J."/>
            <person name="Ram A.F."/>
            <person name="Ramon A."/>
            <person name="Rauscher S."/>
            <person name="Record E."/>
            <person name="Riano-Pachon D.M."/>
            <person name="Robert V."/>
            <person name="Roehrig J."/>
            <person name="Ruller R."/>
            <person name="Salamov A."/>
            <person name="Salih N.S."/>
            <person name="Samson R.A."/>
            <person name="Sandor E."/>
            <person name="Sanguinetti M."/>
            <person name="Schuetze T."/>
            <person name="Sepcic K."/>
            <person name="Shelest E."/>
            <person name="Sherlock G."/>
            <person name="Sophianopoulou V."/>
            <person name="Squina F.M."/>
            <person name="Sun H."/>
            <person name="Susca A."/>
            <person name="Todd R.B."/>
            <person name="Tsang A."/>
            <person name="Unkles S.E."/>
            <person name="van de Wiele N."/>
            <person name="van Rossen-Uffink D."/>
            <person name="Oliveira J.V."/>
            <person name="Vesth T.C."/>
            <person name="Visser J."/>
            <person name="Yu J.-H."/>
            <person name="Zhou M."/>
            <person name="Andersen M.R."/>
            <person name="Archer D.B."/>
            <person name="Baker S.E."/>
            <person name="Benoit I."/>
            <person name="Brakhage A.A."/>
            <person name="Braus G.H."/>
            <person name="Fischer R."/>
            <person name="Frisvad J.C."/>
            <person name="Goldman G.H."/>
            <person name="Houbraken J."/>
            <person name="Oakley B."/>
            <person name="Pocsi I."/>
            <person name="Scazzocchio C."/>
            <person name="Seiboth B."/>
            <person name="vanKuyk P.A."/>
            <person name="Wortman J."/>
            <person name="Dyer P.S."/>
            <person name="Grigoriev I.V."/>
        </authorList>
    </citation>
    <scope>NUCLEOTIDE SEQUENCE [LARGE SCALE GENOMIC DNA]</scope>
    <source>
        <strain evidence="8">CBS 593.65</strain>
    </source>
</reference>
<accession>A0A1L9T569</accession>
<evidence type="ECO:0000256" key="6">
    <source>
        <dbReference type="SAM" id="MobiDB-lite"/>
    </source>
</evidence>
<dbReference type="GeneID" id="63763969"/>
<feature type="transmembrane region" description="Helical" evidence="5">
    <location>
        <begin position="27"/>
        <end position="47"/>
    </location>
</feature>
<evidence type="ECO:0000256" key="5">
    <source>
        <dbReference type="RuleBase" id="RU367022"/>
    </source>
</evidence>
<organism evidence="7 8">
    <name type="scientific">Aspergillus sydowii CBS 593.65</name>
    <dbReference type="NCBI Taxonomy" id="1036612"/>
    <lineage>
        <taxon>Eukaryota</taxon>
        <taxon>Fungi</taxon>
        <taxon>Dikarya</taxon>
        <taxon>Ascomycota</taxon>
        <taxon>Pezizomycotina</taxon>
        <taxon>Eurotiomycetes</taxon>
        <taxon>Eurotiomycetidae</taxon>
        <taxon>Eurotiales</taxon>
        <taxon>Aspergillaceae</taxon>
        <taxon>Aspergillus</taxon>
        <taxon>Aspergillus subgen. Nidulantes</taxon>
    </lineage>
</organism>
<dbReference type="GO" id="GO:0005886">
    <property type="term" value="C:plasma membrane"/>
    <property type="evidence" value="ECO:0007669"/>
    <property type="project" value="TreeGrafter"/>
</dbReference>
<feature type="region of interest" description="Disordered" evidence="6">
    <location>
        <begin position="92"/>
        <end position="113"/>
    </location>
</feature>
<keyword evidence="5" id="KW-0186">Copper</keyword>
<evidence type="ECO:0000313" key="8">
    <source>
        <dbReference type="Proteomes" id="UP000184356"/>
    </source>
</evidence>
<evidence type="ECO:0000256" key="1">
    <source>
        <dbReference type="ARBA" id="ARBA00004141"/>
    </source>
</evidence>
<name>A0A1L9T569_9EURO</name>
<sequence length="160" mass="18415">MNMDMPAIFTNSTTVTLFFSAWTTTSVPAYIFTLVFLFALAFLNRFLAALRFQLEHHQSTASISILPPPQSCRRTIPEARLSPLPRYTAIDDTEQEEHSQIPDERNGLVPDNKSQTRSWHRIRNYLFTLLPQWTPNSPWSWRDGSLALLEGVRAFIGYLL</sequence>
<keyword evidence="5" id="KW-0187">Copper transport</keyword>
<dbReference type="GO" id="GO:0005375">
    <property type="term" value="F:copper ion transmembrane transporter activity"/>
    <property type="evidence" value="ECO:0007669"/>
    <property type="project" value="UniProtKB-UniRule"/>
</dbReference>
<dbReference type="Pfam" id="PF04145">
    <property type="entry name" value="Ctr"/>
    <property type="match status" value="1"/>
</dbReference>